<proteinExistence type="predicted"/>
<evidence type="ECO:0008006" key="4">
    <source>
        <dbReference type="Google" id="ProtNLM"/>
    </source>
</evidence>
<feature type="transmembrane region" description="Helical" evidence="1">
    <location>
        <begin position="21"/>
        <end position="38"/>
    </location>
</feature>
<organism evidence="2 3">
    <name type="scientific">Desulfosoma caldarium</name>
    <dbReference type="NCBI Taxonomy" id="610254"/>
    <lineage>
        <taxon>Bacteria</taxon>
        <taxon>Pseudomonadati</taxon>
        <taxon>Thermodesulfobacteriota</taxon>
        <taxon>Syntrophobacteria</taxon>
        <taxon>Syntrophobacterales</taxon>
        <taxon>Syntrophobacteraceae</taxon>
        <taxon>Desulfosoma</taxon>
    </lineage>
</organism>
<evidence type="ECO:0000313" key="3">
    <source>
        <dbReference type="Proteomes" id="UP000276223"/>
    </source>
</evidence>
<name>A0A3N1UI44_9BACT</name>
<dbReference type="EMBL" id="RJVA01000013">
    <property type="protein sequence ID" value="ROQ90932.1"/>
    <property type="molecule type" value="Genomic_DNA"/>
</dbReference>
<dbReference type="RefSeq" id="WP_123290672.1">
    <property type="nucleotide sequence ID" value="NZ_RJVA01000013.1"/>
</dbReference>
<sequence length="85" mass="9981">MIRKLVLFIGDPANSKKVKKIGIAMLIVTFISDFFVHREHVHYIWDRIPGWGALYGFVSCVIIILASKFYGHQCRIMRDEDYYND</sequence>
<feature type="transmembrane region" description="Helical" evidence="1">
    <location>
        <begin position="50"/>
        <end position="70"/>
    </location>
</feature>
<dbReference type="AlphaFoldDB" id="A0A3N1UI44"/>
<accession>A0A3N1UI44</accession>
<dbReference type="Proteomes" id="UP000276223">
    <property type="component" value="Unassembled WGS sequence"/>
</dbReference>
<keyword evidence="1" id="KW-1133">Transmembrane helix</keyword>
<protein>
    <recommendedName>
        <fullName evidence="4">2TM domain-containing protein</fullName>
    </recommendedName>
</protein>
<reference evidence="2 3" key="1">
    <citation type="submission" date="2018-11" db="EMBL/GenBank/DDBJ databases">
        <title>Genomic Encyclopedia of Type Strains, Phase IV (KMG-IV): sequencing the most valuable type-strain genomes for metagenomic binning, comparative biology and taxonomic classification.</title>
        <authorList>
            <person name="Goeker M."/>
        </authorList>
    </citation>
    <scope>NUCLEOTIDE SEQUENCE [LARGE SCALE GENOMIC DNA]</scope>
    <source>
        <strain evidence="2 3">DSM 22027</strain>
    </source>
</reference>
<keyword evidence="1" id="KW-0472">Membrane</keyword>
<evidence type="ECO:0000313" key="2">
    <source>
        <dbReference type="EMBL" id="ROQ90932.1"/>
    </source>
</evidence>
<keyword evidence="3" id="KW-1185">Reference proteome</keyword>
<evidence type="ECO:0000256" key="1">
    <source>
        <dbReference type="SAM" id="Phobius"/>
    </source>
</evidence>
<comment type="caution">
    <text evidence="2">The sequence shown here is derived from an EMBL/GenBank/DDBJ whole genome shotgun (WGS) entry which is preliminary data.</text>
</comment>
<gene>
    <name evidence="2" type="ORF">EDC27_2201</name>
</gene>
<dbReference type="OrthoDB" id="1525247at2"/>
<keyword evidence="1" id="KW-0812">Transmembrane</keyword>